<comment type="cofactor">
    <cofactor evidence="1">
        <name>Mg(2+)</name>
        <dbReference type="ChEBI" id="CHEBI:18420"/>
    </cofactor>
</comment>
<dbReference type="InterPro" id="IPR015813">
    <property type="entry name" value="Pyrv/PenolPyrv_kinase-like_dom"/>
</dbReference>
<dbReference type="PANTHER" id="PTHR32308">
    <property type="entry name" value="LYASE BETA SUBUNIT, PUTATIVE (AFU_ORTHOLOGUE AFUA_4G13030)-RELATED"/>
    <property type="match status" value="1"/>
</dbReference>
<evidence type="ECO:0000256" key="4">
    <source>
        <dbReference type="ARBA" id="ARBA00022842"/>
    </source>
</evidence>
<evidence type="ECO:0000256" key="6">
    <source>
        <dbReference type="PIRSR" id="PIRSR015582-2"/>
    </source>
</evidence>
<dbReference type="Pfam" id="PF03328">
    <property type="entry name" value="HpcH_HpaI"/>
    <property type="match status" value="1"/>
</dbReference>
<keyword evidence="4 6" id="KW-0460">Magnesium</keyword>
<feature type="binding site" evidence="6">
    <location>
        <position position="132"/>
    </location>
    <ligand>
        <name>Mg(2+)</name>
        <dbReference type="ChEBI" id="CHEBI:18420"/>
    </ligand>
</feature>
<evidence type="ECO:0000259" key="7">
    <source>
        <dbReference type="Pfam" id="PF03328"/>
    </source>
</evidence>
<dbReference type="EMBL" id="FMXM01000003">
    <property type="protein sequence ID" value="SDA51979.1"/>
    <property type="molecule type" value="Genomic_DNA"/>
</dbReference>
<evidence type="ECO:0000256" key="1">
    <source>
        <dbReference type="ARBA" id="ARBA00001946"/>
    </source>
</evidence>
<dbReference type="InterPro" id="IPR011206">
    <property type="entry name" value="Citrate_lyase_beta/mcl1/mcl2"/>
</dbReference>
<dbReference type="InterPro" id="IPR005000">
    <property type="entry name" value="Aldolase/citrate-lyase_domain"/>
</dbReference>
<name>A0A1G5W1J9_9HYPH</name>
<gene>
    <name evidence="8" type="ORF">SAMN02927914_01053</name>
</gene>
<reference evidence="8 9" key="1">
    <citation type="submission" date="2016-10" db="EMBL/GenBank/DDBJ databases">
        <authorList>
            <person name="de Groot N.N."/>
        </authorList>
    </citation>
    <scope>NUCLEOTIDE SEQUENCE [LARGE SCALE GENOMIC DNA]</scope>
    <source>
        <strain evidence="8 9">CGMCC 1.12097</strain>
    </source>
</reference>
<sequence length="296" mass="31360">MDTYRPRRSVLYVPASNDKALAKIAQLSCDAVIIDLEDAVAPADKVAAREKLAGIFANRPVANHFGHRCEMVVRVNALASEWGAADLLAAAGCEPDGILLPKVDTPRDLLEAGDVLDDNFAPDSVKLWAMIETPKALLNIGTIAELGRDPASRLACFVAGTNDLVKDTGVLATPDRRYLVPWLMQMVLAARAGGLDMLDGVSNDFRDLDAFARECVEAAAMGCDGKTLIHPAQIEAANHAFAPTTQAVAEARLVSQAFALAENTGKGVIALNGKMVERLHLAQAEKLLAKAAAIGA</sequence>
<evidence type="ECO:0000256" key="2">
    <source>
        <dbReference type="ARBA" id="ARBA00005568"/>
    </source>
</evidence>
<proteinExistence type="inferred from homology"/>
<dbReference type="PANTHER" id="PTHR32308:SF10">
    <property type="entry name" value="CITRATE LYASE SUBUNIT BETA"/>
    <property type="match status" value="1"/>
</dbReference>
<dbReference type="SUPFAM" id="SSF51621">
    <property type="entry name" value="Phosphoenolpyruvate/pyruvate domain"/>
    <property type="match status" value="1"/>
</dbReference>
<evidence type="ECO:0000256" key="3">
    <source>
        <dbReference type="ARBA" id="ARBA00022723"/>
    </source>
</evidence>
<keyword evidence="8" id="KW-0456">Lyase</keyword>
<feature type="binding site" evidence="5">
    <location>
        <position position="132"/>
    </location>
    <ligand>
        <name>substrate</name>
    </ligand>
</feature>
<dbReference type="RefSeq" id="WP_167364954.1">
    <property type="nucleotide sequence ID" value="NZ_FMXM01000003.1"/>
</dbReference>
<dbReference type="AlphaFoldDB" id="A0A1G5W1J9"/>
<dbReference type="GO" id="GO:0000287">
    <property type="term" value="F:magnesium ion binding"/>
    <property type="evidence" value="ECO:0007669"/>
    <property type="project" value="TreeGrafter"/>
</dbReference>
<organism evidence="8 9">
    <name type="scientific">Mesorhizobium qingshengii</name>
    <dbReference type="NCBI Taxonomy" id="1165689"/>
    <lineage>
        <taxon>Bacteria</taxon>
        <taxon>Pseudomonadati</taxon>
        <taxon>Pseudomonadota</taxon>
        <taxon>Alphaproteobacteria</taxon>
        <taxon>Hyphomicrobiales</taxon>
        <taxon>Phyllobacteriaceae</taxon>
        <taxon>Mesorhizobium</taxon>
    </lineage>
</organism>
<evidence type="ECO:0000313" key="8">
    <source>
        <dbReference type="EMBL" id="SDA51979.1"/>
    </source>
</evidence>
<accession>A0A1G5W1J9</accession>
<evidence type="ECO:0000256" key="5">
    <source>
        <dbReference type="PIRSR" id="PIRSR015582-1"/>
    </source>
</evidence>
<evidence type="ECO:0000313" key="9">
    <source>
        <dbReference type="Proteomes" id="UP000198588"/>
    </source>
</evidence>
<dbReference type="PIRSF" id="PIRSF015582">
    <property type="entry name" value="Cit_lyase_B"/>
    <property type="match status" value="1"/>
</dbReference>
<keyword evidence="3 6" id="KW-0479">Metal-binding</keyword>
<dbReference type="Gene3D" id="3.20.20.60">
    <property type="entry name" value="Phosphoenolpyruvate-binding domains"/>
    <property type="match status" value="1"/>
</dbReference>
<dbReference type="GO" id="GO:0016829">
    <property type="term" value="F:lyase activity"/>
    <property type="evidence" value="ECO:0007669"/>
    <property type="project" value="UniProtKB-KW"/>
</dbReference>
<feature type="binding site" evidence="6">
    <location>
        <position position="163"/>
    </location>
    <ligand>
        <name>Mg(2+)</name>
        <dbReference type="ChEBI" id="CHEBI:18420"/>
    </ligand>
</feature>
<comment type="similarity">
    <text evidence="2">Belongs to the HpcH/HpaI aldolase family.</text>
</comment>
<protein>
    <submittedName>
        <fullName evidence="8">Citrate lyase subunit beta / citryl-CoA lyase</fullName>
    </submittedName>
</protein>
<dbReference type="GO" id="GO:0006107">
    <property type="term" value="P:oxaloacetate metabolic process"/>
    <property type="evidence" value="ECO:0007669"/>
    <property type="project" value="TreeGrafter"/>
</dbReference>
<feature type="binding site" evidence="5">
    <location>
        <position position="74"/>
    </location>
    <ligand>
        <name>substrate</name>
    </ligand>
</feature>
<dbReference type="STRING" id="1165689.SAMN02927914_01053"/>
<feature type="domain" description="HpcH/HpaI aldolase/citrate lyase" evidence="7">
    <location>
        <begin position="8"/>
        <end position="231"/>
    </location>
</feature>
<dbReference type="InterPro" id="IPR040442">
    <property type="entry name" value="Pyrv_kinase-like_dom_sf"/>
</dbReference>
<dbReference type="Proteomes" id="UP000198588">
    <property type="component" value="Unassembled WGS sequence"/>
</dbReference>